<gene>
    <name evidence="3" type="ORF">F6W96_24195</name>
</gene>
<dbReference type="Proteomes" id="UP000500953">
    <property type="component" value="Chromosome"/>
</dbReference>
<dbReference type="InterPro" id="IPR052509">
    <property type="entry name" value="Metal_resp_DNA-bind_regulator"/>
</dbReference>
<feature type="domain" description="Transcription regulator PadR N-terminal" evidence="2">
    <location>
        <begin position="8"/>
        <end position="66"/>
    </location>
</feature>
<evidence type="ECO:0000256" key="1">
    <source>
        <dbReference type="SAM" id="MobiDB-lite"/>
    </source>
</evidence>
<organism evidence="3 4">
    <name type="scientific">Nocardia terpenica</name>
    <dbReference type="NCBI Taxonomy" id="455432"/>
    <lineage>
        <taxon>Bacteria</taxon>
        <taxon>Bacillati</taxon>
        <taxon>Actinomycetota</taxon>
        <taxon>Actinomycetes</taxon>
        <taxon>Mycobacteriales</taxon>
        <taxon>Nocardiaceae</taxon>
        <taxon>Nocardia</taxon>
    </lineage>
</organism>
<dbReference type="InterPro" id="IPR036388">
    <property type="entry name" value="WH-like_DNA-bd_sf"/>
</dbReference>
<proteinExistence type="predicted"/>
<dbReference type="PANTHER" id="PTHR33169:SF14">
    <property type="entry name" value="TRANSCRIPTIONAL REGULATOR RV3488"/>
    <property type="match status" value="1"/>
</dbReference>
<sequence>MTPGNEWRHGYDLAQKTGLAAGTLYPILGRLTDRGILESRWEADPPVGRPRRHLYRLTPNGHAYTEQIAAAAQPTRPRPAIGSPRPASGLA</sequence>
<evidence type="ECO:0000313" key="3">
    <source>
        <dbReference type="EMBL" id="QIS24416.1"/>
    </source>
</evidence>
<dbReference type="SUPFAM" id="SSF46785">
    <property type="entry name" value="Winged helix' DNA-binding domain"/>
    <property type="match status" value="1"/>
</dbReference>
<evidence type="ECO:0000259" key="2">
    <source>
        <dbReference type="Pfam" id="PF03551"/>
    </source>
</evidence>
<dbReference type="InterPro" id="IPR036390">
    <property type="entry name" value="WH_DNA-bd_sf"/>
</dbReference>
<feature type="region of interest" description="Disordered" evidence="1">
    <location>
        <begin position="69"/>
        <end position="91"/>
    </location>
</feature>
<dbReference type="InterPro" id="IPR005149">
    <property type="entry name" value="Tscrpt_reg_PadR_N"/>
</dbReference>
<feature type="compositionally biased region" description="Low complexity" evidence="1">
    <location>
        <begin position="69"/>
        <end position="81"/>
    </location>
</feature>
<dbReference type="Pfam" id="PF03551">
    <property type="entry name" value="PadR"/>
    <property type="match status" value="1"/>
</dbReference>
<name>A0A6G9ZH51_9NOCA</name>
<dbReference type="AlphaFoldDB" id="A0A6G9ZH51"/>
<protein>
    <submittedName>
        <fullName evidence="3">PadR family transcriptional regulator</fullName>
    </submittedName>
</protein>
<evidence type="ECO:0000313" key="4">
    <source>
        <dbReference type="Proteomes" id="UP000500953"/>
    </source>
</evidence>
<reference evidence="3 4" key="1">
    <citation type="journal article" date="2019" name="ACS Chem. Biol.">
        <title>Identification and Mobilization of a Cryptic Antibiotic Biosynthesis Gene Locus from a Human-Pathogenic Nocardia Isolate.</title>
        <authorList>
            <person name="Herisse M."/>
            <person name="Ishida K."/>
            <person name="Porter J.L."/>
            <person name="Howden B."/>
            <person name="Hertweck C."/>
            <person name="Stinear T.P."/>
            <person name="Pidot S.J."/>
        </authorList>
    </citation>
    <scope>NUCLEOTIDE SEQUENCE [LARGE SCALE GENOMIC DNA]</scope>
    <source>
        <strain evidence="3 4">AUSMDU00012715</strain>
    </source>
</reference>
<dbReference type="EMBL" id="CP046173">
    <property type="protein sequence ID" value="QIS24416.1"/>
    <property type="molecule type" value="Genomic_DNA"/>
</dbReference>
<dbReference type="PANTHER" id="PTHR33169">
    <property type="entry name" value="PADR-FAMILY TRANSCRIPTIONAL REGULATOR"/>
    <property type="match status" value="1"/>
</dbReference>
<dbReference type="Gene3D" id="1.10.10.10">
    <property type="entry name" value="Winged helix-like DNA-binding domain superfamily/Winged helix DNA-binding domain"/>
    <property type="match status" value="1"/>
</dbReference>
<accession>A0A6G9ZH51</accession>